<keyword evidence="4" id="KW-1185">Reference proteome</keyword>
<evidence type="ECO:0000313" key="3">
    <source>
        <dbReference type="EMBL" id="CAG9805615.1"/>
    </source>
</evidence>
<dbReference type="EMBL" id="OU895878">
    <property type="protein sequence ID" value="CAG9805615.1"/>
    <property type="molecule type" value="Genomic_DNA"/>
</dbReference>
<name>A0A9N9RZ71_9DIPT</name>
<feature type="compositionally biased region" description="Low complexity" evidence="1">
    <location>
        <begin position="1"/>
        <end position="14"/>
    </location>
</feature>
<accession>A0A9N9RZ71</accession>
<proteinExistence type="predicted"/>
<gene>
    <name evidence="3" type="ORF">CHIRRI_LOCUS8484</name>
</gene>
<organism evidence="3 4">
    <name type="scientific">Chironomus riparius</name>
    <dbReference type="NCBI Taxonomy" id="315576"/>
    <lineage>
        <taxon>Eukaryota</taxon>
        <taxon>Metazoa</taxon>
        <taxon>Ecdysozoa</taxon>
        <taxon>Arthropoda</taxon>
        <taxon>Hexapoda</taxon>
        <taxon>Insecta</taxon>
        <taxon>Pterygota</taxon>
        <taxon>Neoptera</taxon>
        <taxon>Endopterygota</taxon>
        <taxon>Diptera</taxon>
        <taxon>Nematocera</taxon>
        <taxon>Chironomoidea</taxon>
        <taxon>Chironomidae</taxon>
        <taxon>Chironominae</taxon>
        <taxon>Chironomus</taxon>
    </lineage>
</organism>
<dbReference type="OrthoDB" id="521617at2759"/>
<evidence type="ECO:0000259" key="2">
    <source>
        <dbReference type="Pfam" id="PF16071"/>
    </source>
</evidence>
<evidence type="ECO:0000313" key="4">
    <source>
        <dbReference type="Proteomes" id="UP001153620"/>
    </source>
</evidence>
<dbReference type="AlphaFoldDB" id="A0A9N9RZ71"/>
<feature type="region of interest" description="Disordered" evidence="1">
    <location>
        <begin position="1"/>
        <end position="44"/>
    </location>
</feature>
<evidence type="ECO:0000256" key="1">
    <source>
        <dbReference type="SAM" id="MobiDB-lite"/>
    </source>
</evidence>
<dbReference type="InterPro" id="IPR032084">
    <property type="entry name" value="DUF4812"/>
</dbReference>
<dbReference type="Proteomes" id="UP001153620">
    <property type="component" value="Chromosome 2"/>
</dbReference>
<sequence length="493" mass="56294">MSKSSAGSNRKSSGYVPGDITSFINQHPNRSDLFDKQNSEEQLESVKNDAQHLTSGINKINLEPIKSPIDRSASRTSSTKIRNDRAKSAFAAAFHNFQTAKKMAQDNLDHQPLPDAIILDKKFSELDDSLDFARVTGVGYKGYKVGPTQCTKLKVYRPKTCGVIPKNVDKSTMDDFDDENRLKLDPKLGPMDLAIRWDYRPKKGREPKLPRHIDGSNDVVGSIFTKVKEIQGEKENTIPQFERAEGVFHNTQGEIDFFDRDLILKRRDYQKKYEKERECTCGTDVASFKDVPGSGSVINKNRPKTTKSDSALFTGSAQNRRCKSSPNLSVMANPRSNVDIESITTPFVDDSRKLPVAQLPKETEQQKRVVKQPRYAHQTIPKLCEQMKQDYEKIMKKYFLSQELVKLDENNNDPSFCVDKPVSKNKKPLVRVPKPKQPYKKRNYHIDSLAPPFSSWSGRGDEYPNSWRLTSIYQQAYKPVESRKRPFLQSIYR</sequence>
<feature type="domain" description="DUF4812" evidence="2">
    <location>
        <begin position="431"/>
        <end position="492"/>
    </location>
</feature>
<reference evidence="3" key="2">
    <citation type="submission" date="2022-10" db="EMBL/GenBank/DDBJ databases">
        <authorList>
            <consortium name="ENA_rothamsted_submissions"/>
            <consortium name="culmorum"/>
            <person name="King R."/>
        </authorList>
    </citation>
    <scope>NUCLEOTIDE SEQUENCE</scope>
</reference>
<reference evidence="3" key="1">
    <citation type="submission" date="2022-01" db="EMBL/GenBank/DDBJ databases">
        <authorList>
            <person name="King R."/>
        </authorList>
    </citation>
    <scope>NUCLEOTIDE SEQUENCE</scope>
</reference>
<protein>
    <recommendedName>
        <fullName evidence="2">DUF4812 domain-containing protein</fullName>
    </recommendedName>
</protein>
<dbReference type="Pfam" id="PF16071">
    <property type="entry name" value="DUF4812"/>
    <property type="match status" value="1"/>
</dbReference>
<feature type="compositionally biased region" description="Basic and acidic residues" evidence="1">
    <location>
        <begin position="29"/>
        <end position="44"/>
    </location>
</feature>